<dbReference type="GO" id="GO:0022857">
    <property type="term" value="F:transmembrane transporter activity"/>
    <property type="evidence" value="ECO:0007669"/>
    <property type="project" value="InterPro"/>
</dbReference>
<feature type="transmembrane region" description="Helical" evidence="7">
    <location>
        <begin position="155"/>
        <end position="179"/>
    </location>
</feature>
<dbReference type="PANTHER" id="PTHR11654">
    <property type="entry name" value="OLIGOPEPTIDE TRANSPORTER-RELATED"/>
    <property type="match status" value="1"/>
</dbReference>
<protein>
    <submittedName>
        <fullName evidence="8">Uncharacterized protein</fullName>
    </submittedName>
</protein>
<dbReference type="Gene3D" id="1.20.1250.20">
    <property type="entry name" value="MFS general substrate transporter like domains"/>
    <property type="match status" value="1"/>
</dbReference>
<name>A0A167H7M6_CALVF</name>
<evidence type="ECO:0000313" key="9">
    <source>
        <dbReference type="Proteomes" id="UP000076738"/>
    </source>
</evidence>
<evidence type="ECO:0000256" key="7">
    <source>
        <dbReference type="SAM" id="Phobius"/>
    </source>
</evidence>
<sequence>MTSVGQLPVDNPLAIIPPDSESSPLSDLEKTEYVVTGAHPALEDEDEDAPTEEEKKTLQKIAGPVPWSAYIVCVFEFANMASYYGALAIFSNFIQRPLPLGGNGAGAPPVKTQETAGALGMGLVALNGITTMFRSATIPIGGGILGNMKYGRLKIIWMGTIAGFAGQILLVIASIPSVIQAGHGLAPFLIGVLVLSFANGFIKPKFVRFSIPSFSQFPIGSDIVPMIADQSTVKTQRIRVLPSDERVIEDPAITVQKLLHLYYWAINLGDFVTLGTSYAEKKVGFWLAFLIPAILYLIMPVCMIWVRRRLIIYPPKGSDMLNAIKVVKTVVSKGGVTGVFKGGDQFWDNAKPSVSSDPAASRWSWTDKFVDDLHTLVRACRVFLFLPIWYIADGGLNSALNSMASTMVTDGMPNDLLSTFNPISTCVSIPIYTYLLFPALRKMGINFSPVKRISTGLLIGVLVNIISAILQWKIYQTSPCGYYATNCEDGTGVAPISVWAIMPIYWLQPMGGILVSVSAYELAYDLTPPHMKGVVISVVFLMGAFSSAIVEICSPAFKDPTLIYPYVGVGAACLIASFCVWFFFHNLDKQDIDLHVDESPENLFGQTGRPSSAELKVPPEFRLQRVTRSSLLDNLPSRSLGFFSDIDSHLRIHRQTLADIIDVKRVYGPCIDSGGTIVGQGEPSVVAFLHRHLSEPLRVLVTALTRVPMLVEFNPSWRGTVVDLVHQRRRDQRTDIPFLHHGKEYLAQTQTEFKVFAAMRKIFRDLEKEFESSIRNSDGSQSWEFVWPIELISGSQYLMSDGTRGSLNDGVRALAQSWGYQSYRACDTLLMASDRAVMPLFRRTNTEMCLGFEGPSGDEPRNLLLPKAFAAVAIHLVRNRQGISALEWQESHPVVQESALRWFGDIADMLGEPPTEMAPNPNAASRQWALPNPAHAVSRQNRAPHTNASGTISRGDSNKSNPAQVSNSTRPSSIDGGSDGHPAGPLLSSHTISSYPKAGYATLVGTDSLSQVEMSNPGFVNRKYGTKRDGVDMALQAKFLGLMANNNLNVLWTPSAWTGCKTLRIGSPISVSDGATVYRGVWDGQHVLAKEASNSLQRDLLHDECEIYKLLEEEWGGAVPRPLAFAEIEGDELDDVQGGGDLKTLLVLTDEGDPIRTIRDDMQRTLPEVWNLLRRIHKLGMAS</sequence>
<accession>A0A167H7M6</accession>
<dbReference type="SUPFAM" id="SSF103473">
    <property type="entry name" value="MFS general substrate transporter"/>
    <property type="match status" value="1"/>
</dbReference>
<keyword evidence="4 7" id="KW-1133">Transmembrane helix</keyword>
<evidence type="ECO:0000256" key="1">
    <source>
        <dbReference type="ARBA" id="ARBA00004141"/>
    </source>
</evidence>
<feature type="region of interest" description="Disordered" evidence="6">
    <location>
        <begin position="1"/>
        <end position="30"/>
    </location>
</feature>
<comment type="similarity">
    <text evidence="2">Belongs to the major facilitator superfamily. Proton-dependent oligopeptide transporter (POT/PTR) (TC 2.A.17) family.</text>
</comment>
<dbReference type="Proteomes" id="UP000076738">
    <property type="component" value="Unassembled WGS sequence"/>
</dbReference>
<feature type="transmembrane region" description="Helical" evidence="7">
    <location>
        <begin position="504"/>
        <end position="522"/>
    </location>
</feature>
<feature type="compositionally biased region" description="Low complexity" evidence="6">
    <location>
        <begin position="16"/>
        <end position="26"/>
    </location>
</feature>
<keyword evidence="9" id="KW-1185">Reference proteome</keyword>
<feature type="transmembrane region" description="Helical" evidence="7">
    <location>
        <begin position="67"/>
        <end position="90"/>
    </location>
</feature>
<feature type="compositionally biased region" description="Polar residues" evidence="6">
    <location>
        <begin position="938"/>
        <end position="972"/>
    </location>
</feature>
<feature type="transmembrane region" description="Helical" evidence="7">
    <location>
        <begin position="185"/>
        <end position="202"/>
    </location>
</feature>
<keyword evidence="5 7" id="KW-0472">Membrane</keyword>
<dbReference type="EMBL" id="KV417325">
    <property type="protein sequence ID" value="KZO91330.1"/>
    <property type="molecule type" value="Genomic_DNA"/>
</dbReference>
<dbReference type="InterPro" id="IPR000109">
    <property type="entry name" value="POT_fam"/>
</dbReference>
<reference evidence="8 9" key="1">
    <citation type="journal article" date="2016" name="Mol. Biol. Evol.">
        <title>Comparative Genomics of Early-Diverging Mushroom-Forming Fungi Provides Insights into the Origins of Lignocellulose Decay Capabilities.</title>
        <authorList>
            <person name="Nagy L.G."/>
            <person name="Riley R."/>
            <person name="Tritt A."/>
            <person name="Adam C."/>
            <person name="Daum C."/>
            <person name="Floudas D."/>
            <person name="Sun H."/>
            <person name="Yadav J.S."/>
            <person name="Pangilinan J."/>
            <person name="Larsson K.H."/>
            <person name="Matsuura K."/>
            <person name="Barry K."/>
            <person name="Labutti K."/>
            <person name="Kuo R."/>
            <person name="Ohm R.A."/>
            <person name="Bhattacharya S.S."/>
            <person name="Shirouzu T."/>
            <person name="Yoshinaga Y."/>
            <person name="Martin F.M."/>
            <person name="Grigoriev I.V."/>
            <person name="Hibbett D.S."/>
        </authorList>
    </citation>
    <scope>NUCLEOTIDE SEQUENCE [LARGE SCALE GENOMIC DNA]</scope>
    <source>
        <strain evidence="8 9">TUFC12733</strain>
    </source>
</reference>
<comment type="subcellular location">
    <subcellularLocation>
        <location evidence="1">Membrane</location>
        <topology evidence="1">Multi-pass membrane protein</topology>
    </subcellularLocation>
</comment>
<feature type="transmembrane region" description="Helical" evidence="7">
    <location>
        <begin position="261"/>
        <end position="279"/>
    </location>
</feature>
<organism evidence="8 9">
    <name type="scientific">Calocera viscosa (strain TUFC12733)</name>
    <dbReference type="NCBI Taxonomy" id="1330018"/>
    <lineage>
        <taxon>Eukaryota</taxon>
        <taxon>Fungi</taxon>
        <taxon>Dikarya</taxon>
        <taxon>Basidiomycota</taxon>
        <taxon>Agaricomycotina</taxon>
        <taxon>Dacrymycetes</taxon>
        <taxon>Dacrymycetales</taxon>
        <taxon>Dacrymycetaceae</taxon>
        <taxon>Calocera</taxon>
    </lineage>
</organism>
<feature type="transmembrane region" description="Helical" evidence="7">
    <location>
        <begin position="563"/>
        <end position="584"/>
    </location>
</feature>
<evidence type="ECO:0000313" key="8">
    <source>
        <dbReference type="EMBL" id="KZO91330.1"/>
    </source>
</evidence>
<feature type="transmembrane region" description="Helical" evidence="7">
    <location>
        <begin position="534"/>
        <end position="557"/>
    </location>
</feature>
<dbReference type="OrthoDB" id="8904098at2759"/>
<dbReference type="Pfam" id="PF00854">
    <property type="entry name" value="PTR2"/>
    <property type="match status" value="1"/>
</dbReference>
<feature type="transmembrane region" description="Helical" evidence="7">
    <location>
        <begin position="420"/>
        <end position="440"/>
    </location>
</feature>
<evidence type="ECO:0000256" key="3">
    <source>
        <dbReference type="ARBA" id="ARBA00022692"/>
    </source>
</evidence>
<feature type="region of interest" description="Disordered" evidence="6">
    <location>
        <begin position="936"/>
        <end position="989"/>
    </location>
</feature>
<evidence type="ECO:0000256" key="5">
    <source>
        <dbReference type="ARBA" id="ARBA00023136"/>
    </source>
</evidence>
<evidence type="ECO:0000256" key="4">
    <source>
        <dbReference type="ARBA" id="ARBA00022989"/>
    </source>
</evidence>
<dbReference type="AlphaFoldDB" id="A0A167H7M6"/>
<evidence type="ECO:0000256" key="2">
    <source>
        <dbReference type="ARBA" id="ARBA00005982"/>
    </source>
</evidence>
<feature type="transmembrane region" description="Helical" evidence="7">
    <location>
        <begin position="285"/>
        <end position="306"/>
    </location>
</feature>
<dbReference type="GO" id="GO:0016020">
    <property type="term" value="C:membrane"/>
    <property type="evidence" value="ECO:0007669"/>
    <property type="project" value="UniProtKB-SubCell"/>
</dbReference>
<keyword evidence="3 7" id="KW-0812">Transmembrane</keyword>
<feature type="transmembrane region" description="Helical" evidence="7">
    <location>
        <begin position="452"/>
        <end position="472"/>
    </location>
</feature>
<dbReference type="InterPro" id="IPR036259">
    <property type="entry name" value="MFS_trans_sf"/>
</dbReference>
<evidence type="ECO:0000256" key="6">
    <source>
        <dbReference type="SAM" id="MobiDB-lite"/>
    </source>
</evidence>
<proteinExistence type="inferred from homology"/>
<gene>
    <name evidence="8" type="ORF">CALVIDRAFT_602345</name>
</gene>